<evidence type="ECO:0000313" key="2">
    <source>
        <dbReference type="EMBL" id="KAF0024862.1"/>
    </source>
</evidence>
<protein>
    <submittedName>
        <fullName evidence="2">Uncharacterized protein</fullName>
    </submittedName>
</protein>
<feature type="region of interest" description="Disordered" evidence="1">
    <location>
        <begin position="33"/>
        <end position="55"/>
    </location>
</feature>
<sequence>MLESGNMLGGATTPDRVRTCAAFKRHRTPAAELRVGTGQKKKSRQHGKTIHSPRNNLHVRPAAYLPPFDLFVFPTAPSRAEGAAAKHGPAAAAAGNRGDIRTRFDETSARSLEKRLVRGRTKGNASNNFTSLDRLRRRTTAAVRKRFETRRLCDSGSGDCDIQSVRGSDRAEPLPAECCL</sequence>
<reference evidence="2 3" key="1">
    <citation type="submission" date="2019-06" db="EMBL/GenBank/DDBJ databases">
        <title>Draft genomes of female and male turbot (Scophthalmus maximus).</title>
        <authorList>
            <person name="Xu H."/>
            <person name="Xu X.-W."/>
            <person name="Shao C."/>
            <person name="Chen S."/>
        </authorList>
    </citation>
    <scope>NUCLEOTIDE SEQUENCE [LARGE SCALE GENOMIC DNA]</scope>
    <source>
        <strain evidence="2">Ysfricsl-2016a</strain>
        <tissue evidence="2">Blood</tissue>
    </source>
</reference>
<evidence type="ECO:0000313" key="3">
    <source>
        <dbReference type="Proteomes" id="UP000438429"/>
    </source>
</evidence>
<name>A0A6A4S0A0_SCOMX</name>
<accession>A0A6A4S0A0</accession>
<dbReference type="EMBL" id="VEVO01000021">
    <property type="protein sequence ID" value="KAF0024862.1"/>
    <property type="molecule type" value="Genomic_DNA"/>
</dbReference>
<proteinExistence type="predicted"/>
<gene>
    <name evidence="2" type="ORF">F2P81_023664</name>
</gene>
<dbReference type="Proteomes" id="UP000438429">
    <property type="component" value="Unassembled WGS sequence"/>
</dbReference>
<organism evidence="2 3">
    <name type="scientific">Scophthalmus maximus</name>
    <name type="common">Turbot</name>
    <name type="synonym">Psetta maxima</name>
    <dbReference type="NCBI Taxonomy" id="52904"/>
    <lineage>
        <taxon>Eukaryota</taxon>
        <taxon>Metazoa</taxon>
        <taxon>Chordata</taxon>
        <taxon>Craniata</taxon>
        <taxon>Vertebrata</taxon>
        <taxon>Euteleostomi</taxon>
        <taxon>Actinopterygii</taxon>
        <taxon>Neopterygii</taxon>
        <taxon>Teleostei</taxon>
        <taxon>Neoteleostei</taxon>
        <taxon>Acanthomorphata</taxon>
        <taxon>Carangaria</taxon>
        <taxon>Pleuronectiformes</taxon>
        <taxon>Pleuronectoidei</taxon>
        <taxon>Scophthalmidae</taxon>
        <taxon>Scophthalmus</taxon>
    </lineage>
</organism>
<evidence type="ECO:0000256" key="1">
    <source>
        <dbReference type="SAM" id="MobiDB-lite"/>
    </source>
</evidence>
<comment type="caution">
    <text evidence="2">The sequence shown here is derived from an EMBL/GenBank/DDBJ whole genome shotgun (WGS) entry which is preliminary data.</text>
</comment>
<feature type="compositionally biased region" description="Basic residues" evidence="1">
    <location>
        <begin position="39"/>
        <end position="51"/>
    </location>
</feature>
<dbReference type="AlphaFoldDB" id="A0A6A4S0A0"/>